<organism evidence="2">
    <name type="scientific">Hexamita inflata</name>
    <dbReference type="NCBI Taxonomy" id="28002"/>
    <lineage>
        <taxon>Eukaryota</taxon>
        <taxon>Metamonada</taxon>
        <taxon>Diplomonadida</taxon>
        <taxon>Hexamitidae</taxon>
        <taxon>Hexamitinae</taxon>
        <taxon>Hexamita</taxon>
    </lineage>
</organism>
<proteinExistence type="predicted"/>
<reference evidence="2" key="1">
    <citation type="submission" date="2023-06" db="EMBL/GenBank/DDBJ databases">
        <authorList>
            <person name="Kurt Z."/>
        </authorList>
    </citation>
    <scope>NUCLEOTIDE SEQUENCE</scope>
</reference>
<evidence type="ECO:0000313" key="2">
    <source>
        <dbReference type="EMBL" id="CAI9932160.1"/>
    </source>
</evidence>
<keyword evidence="5" id="KW-1185">Reference proteome</keyword>
<keyword evidence="1" id="KW-1133">Transmembrane helix</keyword>
<dbReference type="AlphaFoldDB" id="A0AA86P632"/>
<dbReference type="Proteomes" id="UP001642409">
    <property type="component" value="Unassembled WGS sequence"/>
</dbReference>
<evidence type="ECO:0000313" key="5">
    <source>
        <dbReference type="Proteomes" id="UP001642409"/>
    </source>
</evidence>
<dbReference type="EMBL" id="CAXDID020000433">
    <property type="protein sequence ID" value="CAL6091079.1"/>
    <property type="molecule type" value="Genomic_DNA"/>
</dbReference>
<evidence type="ECO:0000256" key="1">
    <source>
        <dbReference type="SAM" id="Phobius"/>
    </source>
</evidence>
<gene>
    <name evidence="2" type="ORF">HINF_LOCUS19805</name>
    <name evidence="3" type="ORF">HINF_LOCUS65614</name>
    <name evidence="4" type="ORF">HINF_LOCUS68980</name>
</gene>
<dbReference type="EMBL" id="CATOUU010000510">
    <property type="protein sequence ID" value="CAI9932160.1"/>
    <property type="molecule type" value="Genomic_DNA"/>
</dbReference>
<keyword evidence="1" id="KW-0812">Transmembrane</keyword>
<evidence type="ECO:0000313" key="3">
    <source>
        <dbReference type="EMBL" id="CAL6091079.1"/>
    </source>
</evidence>
<protein>
    <submittedName>
        <fullName evidence="3">Hypothetical_protein</fullName>
    </submittedName>
</protein>
<feature type="transmembrane region" description="Helical" evidence="1">
    <location>
        <begin position="113"/>
        <end position="130"/>
    </location>
</feature>
<sequence length="131" mass="15680">MNACTRDSTKGPKCWVKRPALQHWSFTLSLDFIKMILIQSLNLKSKSSQCWTELLSVKTKYVNMQCLLSRIFDIICLNQFYNRISSNQLFYLLLQLRYLAFSFAFQSFQLLRYSQFLRMLLIIILSYFLLY</sequence>
<accession>A0AA86P632</accession>
<reference evidence="3 5" key="2">
    <citation type="submission" date="2024-07" db="EMBL/GenBank/DDBJ databases">
        <authorList>
            <person name="Akdeniz Z."/>
        </authorList>
    </citation>
    <scope>NUCLEOTIDE SEQUENCE [LARGE SCALE GENOMIC DNA]</scope>
</reference>
<comment type="caution">
    <text evidence="2">The sequence shown here is derived from an EMBL/GenBank/DDBJ whole genome shotgun (WGS) entry which is preliminary data.</text>
</comment>
<keyword evidence="1" id="KW-0472">Membrane</keyword>
<evidence type="ECO:0000313" key="4">
    <source>
        <dbReference type="EMBL" id="CAL6097430.1"/>
    </source>
</evidence>
<name>A0AA86P632_9EUKA</name>
<feature type="transmembrane region" description="Helical" evidence="1">
    <location>
        <begin position="89"/>
        <end position="107"/>
    </location>
</feature>
<dbReference type="EMBL" id="CAXDID020000496">
    <property type="protein sequence ID" value="CAL6097430.1"/>
    <property type="molecule type" value="Genomic_DNA"/>
</dbReference>